<feature type="transmembrane region" description="Helical" evidence="1">
    <location>
        <begin position="349"/>
        <end position="371"/>
    </location>
</feature>
<dbReference type="PATRIC" id="fig|480.237.peg.1350"/>
<feature type="transmembrane region" description="Helical" evidence="1">
    <location>
        <begin position="300"/>
        <end position="321"/>
    </location>
</feature>
<feature type="transmembrane region" description="Helical" evidence="1">
    <location>
        <begin position="383"/>
        <end position="403"/>
    </location>
</feature>
<feature type="transmembrane region" description="Helical" evidence="1">
    <location>
        <begin position="269"/>
        <end position="288"/>
    </location>
</feature>
<keyword evidence="1" id="KW-0472">Membrane</keyword>
<feature type="transmembrane region" description="Helical" evidence="1">
    <location>
        <begin position="245"/>
        <end position="263"/>
    </location>
</feature>
<dbReference type="OrthoDB" id="9342495at2"/>
<evidence type="ECO:0000256" key="1">
    <source>
        <dbReference type="SAM" id="Phobius"/>
    </source>
</evidence>
<gene>
    <name evidence="2" type="ORF">AO384_1095</name>
</gene>
<keyword evidence="3" id="KW-1185">Reference proteome</keyword>
<dbReference type="Proteomes" id="UP000078228">
    <property type="component" value="Unassembled WGS sequence"/>
</dbReference>
<dbReference type="RefSeq" id="WP_064610900.1">
    <property type="nucleotide sequence ID" value="NZ_LXHB01000070.1"/>
</dbReference>
<feature type="transmembrane region" description="Helical" evidence="1">
    <location>
        <begin position="191"/>
        <end position="211"/>
    </location>
</feature>
<organism evidence="2 3">
    <name type="scientific">Moraxella catarrhalis</name>
    <name type="common">Branhamella catarrhalis</name>
    <dbReference type="NCBI Taxonomy" id="480"/>
    <lineage>
        <taxon>Bacteria</taxon>
        <taxon>Pseudomonadati</taxon>
        <taxon>Pseudomonadota</taxon>
        <taxon>Gammaproteobacteria</taxon>
        <taxon>Moraxellales</taxon>
        <taxon>Moraxellaceae</taxon>
        <taxon>Moraxella</taxon>
    </lineage>
</organism>
<feature type="transmembrane region" description="Helical" evidence="1">
    <location>
        <begin position="49"/>
        <end position="75"/>
    </location>
</feature>
<dbReference type="PANTHER" id="PTHR41983:SF2">
    <property type="entry name" value="SHORT-CHAIN FATTY ACID TRANSPORTER-RELATED"/>
    <property type="match status" value="1"/>
</dbReference>
<dbReference type="PANTHER" id="PTHR41983">
    <property type="entry name" value="SHORT-CHAIN FATTY ACID TRANSPORTER-RELATED"/>
    <property type="match status" value="1"/>
</dbReference>
<feature type="transmembrane region" description="Helical" evidence="1">
    <location>
        <begin position="20"/>
        <end position="37"/>
    </location>
</feature>
<dbReference type="GO" id="GO:0005886">
    <property type="term" value="C:plasma membrane"/>
    <property type="evidence" value="ECO:0007669"/>
    <property type="project" value="TreeGrafter"/>
</dbReference>
<dbReference type="Pfam" id="PF02667">
    <property type="entry name" value="SCFA_trans"/>
    <property type="match status" value="1"/>
</dbReference>
<dbReference type="AlphaFoldDB" id="A0A198UHX5"/>
<feature type="transmembrane region" description="Helical" evidence="1">
    <location>
        <begin position="423"/>
        <end position="445"/>
    </location>
</feature>
<keyword evidence="1" id="KW-0812">Transmembrane</keyword>
<evidence type="ECO:0000313" key="3">
    <source>
        <dbReference type="Proteomes" id="UP000078228"/>
    </source>
</evidence>
<comment type="caution">
    <text evidence="2">The sequence shown here is derived from an EMBL/GenBank/DDBJ whole genome shotgun (WGS) entry which is preliminary data.</text>
</comment>
<feature type="transmembrane region" description="Helical" evidence="1">
    <location>
        <begin position="97"/>
        <end position="124"/>
    </location>
</feature>
<proteinExistence type="predicted"/>
<keyword evidence="1" id="KW-1133">Transmembrane helix</keyword>
<name>A0A198UHX5_MORCA</name>
<reference evidence="2 3" key="1">
    <citation type="journal article" date="2016" name="Genome Biol. Evol.">
        <title>Comparative Genomic Analyses of the Moraxella catarrhalis Serosensitive and Seroresistant Lineages Demonstrate Their Independent Evolution.</title>
        <authorList>
            <person name="Earl J.P."/>
            <person name="de Vries S.P."/>
            <person name="Ahmed A."/>
            <person name="Powell E."/>
            <person name="Schultz M.P."/>
            <person name="Hermans P.W."/>
            <person name="Hill D.J."/>
            <person name="Zhou Z."/>
            <person name="Constantinidou C.I."/>
            <person name="Hu F.Z."/>
            <person name="Bootsma H.J."/>
            <person name="Ehrlich G.D."/>
        </authorList>
    </citation>
    <scope>NUCLEOTIDE SEQUENCE [LARGE SCALE GENOMIC DNA]</scope>
    <source>
        <strain evidence="2 3">Z7542</strain>
    </source>
</reference>
<sequence length="446" mass="46878">MFRILTGLSVKMVKSYLPSPFVFCIILTLAVYVAALISTNQTVFEAAKFWGDGLWSLLGFSMQMALILVTGHVLAKAPVIGRLLDGIAAKVKSPKQAIITVTVVALMGCWINWGFGLIVGAVFAKSLARQVKGVDYPLLVASAYSGFLIWHGGLSGSIPLALATEGADLVRLSGETITAAIPVSQTLFSPLNLAIVAGLFIGLPIINMLMLPKTPIIADPAKLQEPAPEVPLRDTPAQKLDDNRFIALIIVGIAAVYLFGHFAANGFNLALNIVIGLFLFAGLFAHGTPERYSRAIEDSARGIAGIVLLFPFYGGIMGLMMGASEGGSSLAGQISNAFVAMSNETTFPILAFLSAGLVNVFVPSGGGQWAVQGPIMLPAGAELGVSPVTTAMAIAWGDAWTNMIQPFWALPLLGIVGLDARAIMGYCLMALGYSGILICGLFIIFG</sequence>
<evidence type="ECO:0000313" key="2">
    <source>
        <dbReference type="EMBL" id="OAU96058.1"/>
    </source>
</evidence>
<feature type="transmembrane region" description="Helical" evidence="1">
    <location>
        <begin position="136"/>
        <end position="153"/>
    </location>
</feature>
<dbReference type="EMBL" id="LXHC01000020">
    <property type="protein sequence ID" value="OAU96058.1"/>
    <property type="molecule type" value="Genomic_DNA"/>
</dbReference>
<accession>A0A198UHX5</accession>
<dbReference type="InterPro" id="IPR006160">
    <property type="entry name" value="SCFA_transpt_AtoE"/>
</dbReference>
<protein>
    <submittedName>
        <fullName evidence="2">Short chain fatty acids transporter</fullName>
    </submittedName>
</protein>